<comment type="similarity">
    <text evidence="2 6">Belongs to the CSM3 family.</text>
</comment>
<dbReference type="GO" id="GO:0031298">
    <property type="term" value="C:replication fork protection complex"/>
    <property type="evidence" value="ECO:0000318"/>
    <property type="project" value="GO_Central"/>
</dbReference>
<reference evidence="9" key="2">
    <citation type="submission" date="2021-01" db="UniProtKB">
        <authorList>
            <consortium name="EnsemblMetazoa"/>
        </authorList>
    </citation>
    <scope>IDENTIFICATION</scope>
</reference>
<feature type="compositionally biased region" description="Acidic residues" evidence="7">
    <location>
        <begin position="270"/>
        <end position="283"/>
    </location>
</feature>
<dbReference type="GO" id="GO:0003677">
    <property type="term" value="F:DNA binding"/>
    <property type="evidence" value="ECO:0000318"/>
    <property type="project" value="GO_Central"/>
</dbReference>
<dbReference type="Pfam" id="PF07962">
    <property type="entry name" value="Swi3"/>
    <property type="match status" value="1"/>
</dbReference>
<name>A0A7M7N7G8_STRPU</name>
<comment type="function">
    <text evidence="6">Plays an important role in the control of DNA replication and the maintenance of replication fork stability.</text>
</comment>
<evidence type="ECO:0000256" key="2">
    <source>
        <dbReference type="ARBA" id="ARBA00006075"/>
    </source>
</evidence>
<dbReference type="Proteomes" id="UP000007110">
    <property type="component" value="Unassembled WGS sequence"/>
</dbReference>
<feature type="region of interest" description="Disordered" evidence="7">
    <location>
        <begin position="178"/>
        <end position="216"/>
    </location>
</feature>
<feature type="compositionally biased region" description="Acidic residues" evidence="7">
    <location>
        <begin position="310"/>
        <end position="321"/>
    </location>
</feature>
<reference evidence="10" key="1">
    <citation type="submission" date="2015-02" db="EMBL/GenBank/DDBJ databases">
        <title>Genome sequencing for Strongylocentrotus purpuratus.</title>
        <authorList>
            <person name="Murali S."/>
            <person name="Liu Y."/>
            <person name="Vee V."/>
            <person name="English A."/>
            <person name="Wang M."/>
            <person name="Skinner E."/>
            <person name="Han Y."/>
            <person name="Muzny D.M."/>
            <person name="Worley K.C."/>
            <person name="Gibbs R.A."/>
        </authorList>
    </citation>
    <scope>NUCLEOTIDE SEQUENCE</scope>
</reference>
<accession>A0A7M7N7G8</accession>
<dbReference type="InterPro" id="IPR012923">
    <property type="entry name" value="Csm3"/>
</dbReference>
<dbReference type="GeneID" id="100890739"/>
<dbReference type="GO" id="GO:0000076">
    <property type="term" value="P:DNA replication checkpoint signaling"/>
    <property type="evidence" value="ECO:0000318"/>
    <property type="project" value="GO_Central"/>
</dbReference>
<dbReference type="RefSeq" id="XP_030832307.1">
    <property type="nucleotide sequence ID" value="XM_030976447.1"/>
</dbReference>
<evidence type="ECO:0000256" key="4">
    <source>
        <dbReference type="ARBA" id="ARBA00023242"/>
    </source>
</evidence>
<dbReference type="PANTHER" id="PTHR13220:SF11">
    <property type="entry name" value="TIMELESS-INTERACTING PROTEIN"/>
    <property type="match status" value="1"/>
</dbReference>
<dbReference type="EnsemblMetazoa" id="XM_030976447">
    <property type="protein sequence ID" value="XP_030832307"/>
    <property type="gene ID" value="LOC100890739"/>
</dbReference>
<feature type="compositionally biased region" description="Polar residues" evidence="7">
    <location>
        <begin position="409"/>
        <end position="419"/>
    </location>
</feature>
<feature type="compositionally biased region" description="Polar residues" evidence="7">
    <location>
        <begin position="323"/>
        <end position="344"/>
    </location>
</feature>
<feature type="compositionally biased region" description="Polar residues" evidence="7">
    <location>
        <begin position="522"/>
        <end position="538"/>
    </location>
</feature>
<evidence type="ECO:0000313" key="10">
    <source>
        <dbReference type="Proteomes" id="UP000007110"/>
    </source>
</evidence>
<dbReference type="GO" id="GO:0006974">
    <property type="term" value="P:DNA damage response"/>
    <property type="evidence" value="ECO:0007669"/>
    <property type="project" value="UniProtKB-KW"/>
</dbReference>
<comment type="subcellular location">
    <subcellularLocation>
        <location evidence="1 6">Nucleus</location>
    </subcellularLocation>
</comment>
<feature type="region of interest" description="Disordered" evidence="7">
    <location>
        <begin position="231"/>
        <end position="544"/>
    </location>
</feature>
<dbReference type="EnsemblMetazoa" id="XM_030976448">
    <property type="protein sequence ID" value="XP_030832308"/>
    <property type="gene ID" value="LOC100890739"/>
</dbReference>
<protein>
    <recommendedName>
        <fullName evidence="6">TIMELESS-interacting protein</fullName>
    </recommendedName>
</protein>
<feature type="region of interest" description="Disordered" evidence="7">
    <location>
        <begin position="579"/>
        <end position="618"/>
    </location>
</feature>
<dbReference type="OMA" id="CDFDTFV"/>
<keyword evidence="4 6" id="KW-0539">Nucleus</keyword>
<organism evidence="9 10">
    <name type="scientific">Strongylocentrotus purpuratus</name>
    <name type="common">Purple sea urchin</name>
    <dbReference type="NCBI Taxonomy" id="7668"/>
    <lineage>
        <taxon>Eukaryota</taxon>
        <taxon>Metazoa</taxon>
        <taxon>Echinodermata</taxon>
        <taxon>Eleutherozoa</taxon>
        <taxon>Echinozoa</taxon>
        <taxon>Echinoidea</taxon>
        <taxon>Euechinoidea</taxon>
        <taxon>Echinacea</taxon>
        <taxon>Camarodonta</taxon>
        <taxon>Echinidea</taxon>
        <taxon>Strongylocentrotidae</taxon>
        <taxon>Strongylocentrotus</taxon>
    </lineage>
</organism>
<evidence type="ECO:0000259" key="8">
    <source>
        <dbReference type="Pfam" id="PF07962"/>
    </source>
</evidence>
<dbReference type="InParanoid" id="A0A7M7N7G8"/>
<evidence type="ECO:0000256" key="6">
    <source>
        <dbReference type="RuleBase" id="RU366049"/>
    </source>
</evidence>
<keyword evidence="3 6" id="KW-0227">DNA damage</keyword>
<dbReference type="InterPro" id="IPR040038">
    <property type="entry name" value="TIPIN/Csm3/Swi3"/>
</dbReference>
<evidence type="ECO:0000313" key="9">
    <source>
        <dbReference type="EnsemblMetazoa" id="XP_030832309"/>
    </source>
</evidence>
<sequence length="618" mass="69037">METSINLELDSFGEEDDDDLPAVTRLPALDEDDDRENFLNTSGQRNEGLLDTLLDPAGAEEGADAVGKRVVNRKPIPKLDATRLTGDRGLPILVKHFEKVKFKGKGHEASDLDRLMRVMEHWAHRLFPKMPFDDVIERIEKLGSKKPVQTCIRKIRLDMPLLDEDFVTRGEDVIEGEDGEAATGLGDDFPAPSFPGTQQPPSTINTPKVSMSDEQRERIELNKRLAMERRLNKQKEAKSSQKPAASQSDGLNEAEIHDLFGTGKAKTRVEDDDGIDSDEDEMEREMWESQMTGGTKDKKASQKGAASGEVEIDADEAEMENEMWNQMTQPVSTQSQMSRSQETTPKVAKKSNKNEGIIEDESDAEEMKTAKDSQFVGSQDEAPKRGRRNKRVIDDDSDDDDDVMEMVKDSQTAASQVMQSKGAKKRRVIEDDESDDEMEAEDSNKMTELLSPKPPKDGPEETSASRSLTGSQKSVRIDGEEEPDVVAEEDDDDKKKDPQNAEVENDICNQMTEPVLSHKPTDPNSLLTSQETSNSNSLDEVINDDDSGEIWNQMTEQVKTQIVNDSQADDQSYNVLKSKKRVIEDDDDDDDETQIDLDMCNQETEPVNTGNSQDTVET</sequence>
<dbReference type="AlphaFoldDB" id="A0A7M7N7G8"/>
<feature type="compositionally biased region" description="Polar residues" evidence="7">
    <location>
        <begin position="195"/>
        <end position="209"/>
    </location>
</feature>
<evidence type="ECO:0000256" key="3">
    <source>
        <dbReference type="ARBA" id="ARBA00022763"/>
    </source>
</evidence>
<evidence type="ECO:0000256" key="5">
    <source>
        <dbReference type="ARBA" id="ARBA00023306"/>
    </source>
</evidence>
<dbReference type="PANTHER" id="PTHR13220">
    <property type="entry name" value="TIMELESS INTERACTING-RELATED"/>
    <property type="match status" value="1"/>
</dbReference>
<proteinExistence type="inferred from homology"/>
<feature type="compositionally biased region" description="Acidic residues" evidence="7">
    <location>
        <begin position="430"/>
        <end position="441"/>
    </location>
</feature>
<dbReference type="OrthoDB" id="437078at2759"/>
<dbReference type="RefSeq" id="XP_030832308.1">
    <property type="nucleotide sequence ID" value="XM_030976448.1"/>
</dbReference>
<feature type="domain" description="Chromosome segregation in meiosis protein 3" evidence="8">
    <location>
        <begin position="78"/>
        <end position="159"/>
    </location>
</feature>
<feature type="compositionally biased region" description="Polar residues" evidence="7">
    <location>
        <begin position="462"/>
        <end position="474"/>
    </location>
</feature>
<keyword evidence="5 6" id="KW-0131">Cell cycle</keyword>
<dbReference type="KEGG" id="spu:100890739"/>
<feature type="compositionally biased region" description="Polar residues" evidence="7">
    <location>
        <begin position="601"/>
        <end position="618"/>
    </location>
</feature>
<evidence type="ECO:0000256" key="1">
    <source>
        <dbReference type="ARBA" id="ARBA00004123"/>
    </source>
</evidence>
<dbReference type="GO" id="GO:0031297">
    <property type="term" value="P:replication fork processing"/>
    <property type="evidence" value="ECO:0007669"/>
    <property type="project" value="UniProtKB-UniRule"/>
</dbReference>
<feature type="compositionally biased region" description="Acidic residues" evidence="7">
    <location>
        <begin position="11"/>
        <end position="20"/>
    </location>
</feature>
<dbReference type="EnsemblMetazoa" id="XM_030976449">
    <property type="protein sequence ID" value="XP_030832309"/>
    <property type="gene ID" value="LOC100890739"/>
</dbReference>
<feature type="region of interest" description="Disordered" evidence="7">
    <location>
        <begin position="1"/>
        <end position="46"/>
    </location>
</feature>
<feature type="compositionally biased region" description="Acidic residues" evidence="7">
    <location>
        <begin position="584"/>
        <end position="595"/>
    </location>
</feature>
<keyword evidence="10" id="KW-1185">Reference proteome</keyword>
<evidence type="ECO:0000256" key="7">
    <source>
        <dbReference type="SAM" id="MobiDB-lite"/>
    </source>
</evidence>
<feature type="compositionally biased region" description="Acidic residues" evidence="7">
    <location>
        <begin position="395"/>
        <end position="404"/>
    </location>
</feature>
<dbReference type="RefSeq" id="XP_030832309.1">
    <property type="nucleotide sequence ID" value="XM_030976449.1"/>
</dbReference>
<feature type="compositionally biased region" description="Acidic residues" evidence="7">
    <location>
        <begin position="479"/>
        <end position="492"/>
    </location>
</feature>
<dbReference type="GO" id="GO:0043111">
    <property type="term" value="P:replication fork arrest"/>
    <property type="evidence" value="ECO:0000318"/>
    <property type="project" value="GO_Central"/>
</dbReference>